<dbReference type="InterPro" id="IPR045330">
    <property type="entry name" value="TRM3/TARBP1"/>
</dbReference>
<dbReference type="WBParaSite" id="PSAMB.scaffold1588size29651.g13917.t1">
    <property type="protein sequence ID" value="PSAMB.scaffold1588size29651.g13917.t1"/>
    <property type="gene ID" value="PSAMB.scaffold1588size29651.g13917"/>
</dbReference>
<reference evidence="6" key="1">
    <citation type="submission" date="2022-11" db="UniProtKB">
        <authorList>
            <consortium name="WormBaseParasite"/>
        </authorList>
    </citation>
    <scope>IDENTIFICATION</scope>
</reference>
<evidence type="ECO:0000256" key="2">
    <source>
        <dbReference type="ARBA" id="ARBA00022679"/>
    </source>
</evidence>
<dbReference type="InterPro" id="IPR029026">
    <property type="entry name" value="tRNA_m1G_MTases_N"/>
</dbReference>
<name>A0A914V681_9BILA</name>
<dbReference type="CDD" id="cd18091">
    <property type="entry name" value="SpoU-like_TRM3-like"/>
    <property type="match status" value="1"/>
</dbReference>
<evidence type="ECO:0000256" key="3">
    <source>
        <dbReference type="SAM" id="MobiDB-lite"/>
    </source>
</evidence>
<dbReference type="PANTHER" id="PTHR12029">
    <property type="entry name" value="RNA METHYLTRANSFERASE"/>
    <property type="match status" value="1"/>
</dbReference>
<dbReference type="InterPro" id="IPR029028">
    <property type="entry name" value="Alpha/beta_knot_MTases"/>
</dbReference>
<dbReference type="InterPro" id="IPR044748">
    <property type="entry name" value="Trm3/TARBP1_C"/>
</dbReference>
<dbReference type="InterPro" id="IPR001537">
    <property type="entry name" value="SpoU_MeTrfase"/>
</dbReference>
<keyword evidence="1" id="KW-0489">Methyltransferase</keyword>
<evidence type="ECO:0000256" key="1">
    <source>
        <dbReference type="ARBA" id="ARBA00022603"/>
    </source>
</evidence>
<proteinExistence type="predicted"/>
<dbReference type="GO" id="GO:0030488">
    <property type="term" value="P:tRNA methylation"/>
    <property type="evidence" value="ECO:0007669"/>
    <property type="project" value="InterPro"/>
</dbReference>
<sequence>MDESEGEKVVGGCDDHLHGSPLGVYADVSSHQTTERNLSEIIRQLSVRDEAPTKEEICSLWNEARGAGCVSVAFDVGRLLVRLPLTETVNSLPDFSVILTNDSVLLSALISKAISVKDKKATAKLCDYVRAEHVDLLESLFTLFEDLVRTDQREESDAAAIALYVVTDQTIGDVTTESVRRKRNDCLRLALNFTESRFVRKCGSAALAKIVVRDTVWTDYLIVVDTLEEPQSHLIRPILSKFDVLLAAISPTDDSARKDSLSIPFTWEWLQIAFAKSIRHTNGWVRLWTFEKILTIPAEHFSVDFAFIFDDFLSLINDNDVFWRLDDEGRLTDFINNLGVFLARVAAAIDSFSIESNENVRFYGRLLTLFDSPWSPFPLLFVSRALKTLPIFPAFASKIHFEQMRRILQFVANLQYIPLRLVALTNFSVLFIRLICWTDDVLPQLPSLLAFLPAALLERDQTIPHTINSILVIPGSSMLSTANASALLQSIFLHTSDQHVDEMLSAARVLWLISDAQDTANSVWDEICVLMAEALSDADDLAMLTAPTELQTDVLLAVWLSRAKIHSTPESLMEMIRRYLDMRLYSLNGSATDRSLLDKLYRPCLSIVDNSDEAVHMSSALTLLTTQASNLSFPKQALLLRIATLDAVEKSSVDCQLIEQYLSSSENVQIRTIEVDCDKNYKHLMTSQFQADRWRLRLRSGAIESASPTAADDLLRECMSTLDSCYSWLERSALFDIIKILLVKVISNADLALEALKCARVVVEEQRKSESYIPALRAFLNLLFSKEVLSCAAISEYAREIFTEFRSTADLNSMVALVLGEALEHSVDMLDSDWVDIVVDMCLYGPVPKKDDRVMYAAYEMARSDSTNKADNGNLAMVHKAPQKARAASVCCLLQLLAKEDAKLIAAILTVTITKSTEFDSSKGISFGLSLAHRQKTRAAQLLLLVVDHCDEKYACKAFDHCLDSLLDSSQQYSIKLLVEWTLVRICLKHDQLKETLWRAEATLAKRRIGSVTSWLSALMHLAIASRSQADVRRCFERFLPWCSAQNFAVRCVAIGALKRLWNYADGDLKTQMTIVEGLLNFDMESAGNARRIIDNLMGDFYFALFDAERHFSIETIFEIFPRNTGLPREEQPGREFFGDTDAASGFRLENQDKSLATAPSLVYSNAYGAASSSRDMSTAVGHPGDPADQDASSHVQRKIDTLLSEFNDRPKRTSSSLIVVASLIDKPANLGGLCRTCEIFGAKTMVIDDMNVVDNMSFKGLSMTAQNWIQLEEVKPQDISNFLEKCRQDGYTIVAAEQTTDSHRLDRFNFPAKTVILLGHEKEGVPVDLIRNVDFTVEIPQVGVVRSLNVHVSGALLIYEFAKQHTFD</sequence>
<feature type="region of interest" description="Disordered" evidence="3">
    <location>
        <begin position="1175"/>
        <end position="1195"/>
    </location>
</feature>
<organism evidence="5 6">
    <name type="scientific">Plectus sambesii</name>
    <dbReference type="NCBI Taxonomy" id="2011161"/>
    <lineage>
        <taxon>Eukaryota</taxon>
        <taxon>Metazoa</taxon>
        <taxon>Ecdysozoa</taxon>
        <taxon>Nematoda</taxon>
        <taxon>Chromadorea</taxon>
        <taxon>Plectida</taxon>
        <taxon>Plectina</taxon>
        <taxon>Plectoidea</taxon>
        <taxon>Plectidae</taxon>
        <taxon>Plectus</taxon>
    </lineage>
</organism>
<accession>A0A914V681</accession>
<keyword evidence="2" id="KW-0808">Transferase</keyword>
<dbReference type="SUPFAM" id="SSF75217">
    <property type="entry name" value="alpha/beta knot"/>
    <property type="match status" value="1"/>
</dbReference>
<dbReference type="Pfam" id="PF00588">
    <property type="entry name" value="SpoU_methylase"/>
    <property type="match status" value="1"/>
</dbReference>
<feature type="domain" description="tRNA/rRNA methyltransferase SpoU type" evidence="4">
    <location>
        <begin position="1218"/>
        <end position="1360"/>
    </location>
</feature>
<dbReference type="GO" id="GO:0003723">
    <property type="term" value="F:RNA binding"/>
    <property type="evidence" value="ECO:0007669"/>
    <property type="project" value="InterPro"/>
</dbReference>
<dbReference type="Proteomes" id="UP000887566">
    <property type="component" value="Unplaced"/>
</dbReference>
<keyword evidence="5" id="KW-1185">Reference proteome</keyword>
<evidence type="ECO:0000313" key="5">
    <source>
        <dbReference type="Proteomes" id="UP000887566"/>
    </source>
</evidence>
<protein>
    <submittedName>
        <fullName evidence="6">tRNA/rRNA methyltransferase SpoU type domain-containing protein</fullName>
    </submittedName>
</protein>
<dbReference type="Gene3D" id="3.40.1280.10">
    <property type="match status" value="1"/>
</dbReference>
<evidence type="ECO:0000259" key="4">
    <source>
        <dbReference type="Pfam" id="PF00588"/>
    </source>
</evidence>
<dbReference type="GO" id="GO:0016423">
    <property type="term" value="F:tRNA (guanine) methyltransferase activity"/>
    <property type="evidence" value="ECO:0007669"/>
    <property type="project" value="InterPro"/>
</dbReference>
<dbReference type="PANTHER" id="PTHR12029:SF11">
    <property type="entry name" value="METHYLTRANSFERASE TARBP1-RELATED"/>
    <property type="match status" value="1"/>
</dbReference>
<evidence type="ECO:0000313" key="6">
    <source>
        <dbReference type="WBParaSite" id="PSAMB.scaffold1588size29651.g13917.t1"/>
    </source>
</evidence>